<dbReference type="AlphaFoldDB" id="A0A8H6IA77"/>
<organism evidence="3 4">
    <name type="scientific">Ephemerocybe angulata</name>
    <dbReference type="NCBI Taxonomy" id="980116"/>
    <lineage>
        <taxon>Eukaryota</taxon>
        <taxon>Fungi</taxon>
        <taxon>Dikarya</taxon>
        <taxon>Basidiomycota</taxon>
        <taxon>Agaricomycotina</taxon>
        <taxon>Agaricomycetes</taxon>
        <taxon>Agaricomycetidae</taxon>
        <taxon>Agaricales</taxon>
        <taxon>Agaricineae</taxon>
        <taxon>Psathyrellaceae</taxon>
        <taxon>Ephemerocybe</taxon>
    </lineage>
</organism>
<protein>
    <submittedName>
        <fullName evidence="3">Uncharacterized protein</fullName>
    </submittedName>
</protein>
<dbReference type="Gene3D" id="1.20.58.340">
    <property type="entry name" value="Magnesium transport protein CorA, transmembrane region"/>
    <property type="match status" value="1"/>
</dbReference>
<evidence type="ECO:0000313" key="4">
    <source>
        <dbReference type="Proteomes" id="UP000521943"/>
    </source>
</evidence>
<gene>
    <name evidence="3" type="ORF">DFP72DRAFT_879683</name>
</gene>
<name>A0A8H6IA77_9AGAR</name>
<feature type="region of interest" description="Disordered" evidence="1">
    <location>
        <begin position="582"/>
        <end position="616"/>
    </location>
</feature>
<dbReference type="OrthoDB" id="2866354at2759"/>
<keyword evidence="2" id="KW-1133">Transmembrane helix</keyword>
<accession>A0A8H6IA77</accession>
<sequence length="760" mass="84964">MSSQPSWLLHWPHEPIPLEDKPVYGHPELERPDYVTLKSILVKHPVKIDTSVDILDVGSGVDGEAIHKKSLTHEQLVAHVEAGSKEPPALRILFLQEATLEPHAPRLEGSFDNTQVALHPSTIFYLIKHLGVCPIFLSSITITPWLLNTGNALFKTFKQDLNGQGSLSSVQGFFRYSVRGRPAHTWFKHDLEQGTSTYIIQSCPEGTKTNILRWAAAPSQDIRHHVLRPLVLETLIIDEVACNWSVGVVETAHKLLAYEHLRPDEYGDGLLNSAVHDLHNLSQHFYIMQEELNGIAEQLDYLIGVHNLLSSSDSIWLKLRGSTTKTSVNDSLSFLRSRTNNWHRWVHNWRERTNVRINLFFNLATTKIATETRKDSSSMKTIAALTLLFLPGAYVATLFSMPFFQTTAEPSRSSPTGMSIAEGWWLYPAITIPLTVLVFVIWIVWMKNLKNGKIGLSAWLPYDSSWTPVNYFANAQQALRTWWNQRKRRIDRNGEKDVDMESSFGLGPVLRDDIGDRDQTYDFEIQGASRPSSFDVDAGVTPPTQVFVTPAPPSAIPATPPPGSKNTTFGSALLGSFLSVQADATPPPSVEVMPTQPDSGQGTPEDPSPLMGPIQSTPRKKRINLITDSSFQEHARPRYDTQEGFKGTGMWARGRPLDGYLTYPPPNSYPHQPHFPQDGYFGSRQSQQQAPTPPRFLPPSPGTTRYVESPPETVDLQRRGTPPPQNRSGVRREGVGTASDTAIEEDREDISDTDTEEVQE</sequence>
<keyword evidence="2" id="KW-0812">Transmembrane</keyword>
<evidence type="ECO:0000256" key="1">
    <source>
        <dbReference type="SAM" id="MobiDB-lite"/>
    </source>
</evidence>
<evidence type="ECO:0000313" key="3">
    <source>
        <dbReference type="EMBL" id="KAF6761805.1"/>
    </source>
</evidence>
<feature type="compositionally biased region" description="Pro residues" evidence="1">
    <location>
        <begin position="691"/>
        <end position="701"/>
    </location>
</feature>
<feature type="transmembrane region" description="Helical" evidence="2">
    <location>
        <begin position="424"/>
        <end position="445"/>
    </location>
</feature>
<proteinExistence type="predicted"/>
<feature type="compositionally biased region" description="Basic and acidic residues" evidence="1">
    <location>
        <begin position="631"/>
        <end position="643"/>
    </location>
</feature>
<keyword evidence="2" id="KW-0472">Membrane</keyword>
<reference evidence="3 4" key="1">
    <citation type="submission" date="2020-07" db="EMBL/GenBank/DDBJ databases">
        <title>Comparative genomics of pyrophilous fungi reveals a link between fire events and developmental genes.</title>
        <authorList>
            <consortium name="DOE Joint Genome Institute"/>
            <person name="Steindorff A.S."/>
            <person name="Carver A."/>
            <person name="Calhoun S."/>
            <person name="Stillman K."/>
            <person name="Liu H."/>
            <person name="Lipzen A."/>
            <person name="Pangilinan J."/>
            <person name="Labutti K."/>
            <person name="Bruns T.D."/>
            <person name="Grigoriev I.V."/>
        </authorList>
    </citation>
    <scope>NUCLEOTIDE SEQUENCE [LARGE SCALE GENOMIC DNA]</scope>
    <source>
        <strain evidence="3 4">CBS 144469</strain>
    </source>
</reference>
<feature type="region of interest" description="Disordered" evidence="1">
    <location>
        <begin position="662"/>
        <end position="760"/>
    </location>
</feature>
<keyword evidence="4" id="KW-1185">Reference proteome</keyword>
<comment type="caution">
    <text evidence="3">The sequence shown here is derived from an EMBL/GenBank/DDBJ whole genome shotgun (WGS) entry which is preliminary data.</text>
</comment>
<evidence type="ECO:0000256" key="2">
    <source>
        <dbReference type="SAM" id="Phobius"/>
    </source>
</evidence>
<feature type="compositionally biased region" description="Acidic residues" evidence="1">
    <location>
        <begin position="742"/>
        <end position="760"/>
    </location>
</feature>
<dbReference type="EMBL" id="JACGCI010000009">
    <property type="protein sequence ID" value="KAF6761805.1"/>
    <property type="molecule type" value="Genomic_DNA"/>
</dbReference>
<feature type="transmembrane region" description="Helical" evidence="2">
    <location>
        <begin position="382"/>
        <end position="404"/>
    </location>
</feature>
<feature type="region of interest" description="Disordered" evidence="1">
    <location>
        <begin position="630"/>
        <end position="650"/>
    </location>
</feature>
<dbReference type="Proteomes" id="UP000521943">
    <property type="component" value="Unassembled WGS sequence"/>
</dbReference>